<dbReference type="EMBL" id="CAJVPY010024672">
    <property type="protein sequence ID" value="CAG8787080.1"/>
    <property type="molecule type" value="Genomic_DNA"/>
</dbReference>
<organism evidence="1 2">
    <name type="scientific">Dentiscutata erythropus</name>
    <dbReference type="NCBI Taxonomy" id="1348616"/>
    <lineage>
        <taxon>Eukaryota</taxon>
        <taxon>Fungi</taxon>
        <taxon>Fungi incertae sedis</taxon>
        <taxon>Mucoromycota</taxon>
        <taxon>Glomeromycotina</taxon>
        <taxon>Glomeromycetes</taxon>
        <taxon>Diversisporales</taxon>
        <taxon>Gigasporaceae</taxon>
        <taxon>Dentiscutata</taxon>
    </lineage>
</organism>
<name>A0A9N9JNN0_9GLOM</name>
<gene>
    <name evidence="1" type="ORF">DERYTH_LOCUS20635</name>
</gene>
<dbReference type="Proteomes" id="UP000789405">
    <property type="component" value="Unassembled WGS sequence"/>
</dbReference>
<accession>A0A9N9JNN0</accession>
<comment type="caution">
    <text evidence="1">The sequence shown here is derived from an EMBL/GenBank/DDBJ whole genome shotgun (WGS) entry which is preliminary data.</text>
</comment>
<sequence length="137" mass="15918">KSKKQTFVSLCNSCSIRHSKKYQEINQQNTTETNLNVMVPTISTSISRTNNVSNLLQIHNIIENYDFESTENNFLFNKDFANIIEIEKQANDDADMLTYCIDKVEKFVSEQFRDTELFGKPTKFAFEIELDSELLDN</sequence>
<evidence type="ECO:0000313" key="2">
    <source>
        <dbReference type="Proteomes" id="UP000789405"/>
    </source>
</evidence>
<dbReference type="AlphaFoldDB" id="A0A9N9JNN0"/>
<feature type="non-terminal residue" evidence="1">
    <location>
        <position position="137"/>
    </location>
</feature>
<keyword evidence="2" id="KW-1185">Reference proteome</keyword>
<reference evidence="1" key="1">
    <citation type="submission" date="2021-06" db="EMBL/GenBank/DDBJ databases">
        <authorList>
            <person name="Kallberg Y."/>
            <person name="Tangrot J."/>
            <person name="Rosling A."/>
        </authorList>
    </citation>
    <scope>NUCLEOTIDE SEQUENCE</scope>
    <source>
        <strain evidence="1">MA453B</strain>
    </source>
</reference>
<dbReference type="OrthoDB" id="2427769at2759"/>
<evidence type="ECO:0000313" key="1">
    <source>
        <dbReference type="EMBL" id="CAG8787080.1"/>
    </source>
</evidence>
<proteinExistence type="predicted"/>
<feature type="non-terminal residue" evidence="1">
    <location>
        <position position="1"/>
    </location>
</feature>
<protein>
    <submittedName>
        <fullName evidence="1">17799_t:CDS:1</fullName>
    </submittedName>
</protein>